<name>A0A2K3KK36_TRIPR</name>
<reference evidence="1 2" key="1">
    <citation type="journal article" date="2014" name="Am. J. Bot.">
        <title>Genome assembly and annotation for red clover (Trifolium pratense; Fabaceae).</title>
        <authorList>
            <person name="Istvanek J."/>
            <person name="Jaros M."/>
            <person name="Krenek A."/>
            <person name="Repkova J."/>
        </authorList>
    </citation>
    <scope>NUCLEOTIDE SEQUENCE [LARGE SCALE GENOMIC DNA]</scope>
    <source>
        <strain evidence="2">cv. Tatra</strain>
        <tissue evidence="1">Young leaves</tissue>
    </source>
</reference>
<keyword evidence="1" id="KW-0378">Hydrolase</keyword>
<accession>A0A2K3KK36</accession>
<reference evidence="1 2" key="2">
    <citation type="journal article" date="2017" name="Front. Plant Sci.">
        <title>Gene Classification and Mining of Molecular Markers Useful in Red Clover (Trifolium pratense) Breeding.</title>
        <authorList>
            <person name="Istvanek J."/>
            <person name="Dluhosova J."/>
            <person name="Dluhos P."/>
            <person name="Patkova L."/>
            <person name="Nedelnik J."/>
            <person name="Repkova J."/>
        </authorList>
    </citation>
    <scope>NUCLEOTIDE SEQUENCE [LARGE SCALE GENOMIC DNA]</scope>
    <source>
        <strain evidence="2">cv. Tatra</strain>
        <tissue evidence="1">Young leaves</tissue>
    </source>
</reference>
<dbReference type="EMBL" id="ASHM01099581">
    <property type="protein sequence ID" value="PNX66637.1"/>
    <property type="molecule type" value="Genomic_DNA"/>
</dbReference>
<proteinExistence type="predicted"/>
<gene>
    <name evidence="1" type="ORF">L195_g055197</name>
</gene>
<organism evidence="1 2">
    <name type="scientific">Trifolium pratense</name>
    <name type="common">Red clover</name>
    <dbReference type="NCBI Taxonomy" id="57577"/>
    <lineage>
        <taxon>Eukaryota</taxon>
        <taxon>Viridiplantae</taxon>
        <taxon>Streptophyta</taxon>
        <taxon>Embryophyta</taxon>
        <taxon>Tracheophyta</taxon>
        <taxon>Spermatophyta</taxon>
        <taxon>Magnoliopsida</taxon>
        <taxon>eudicotyledons</taxon>
        <taxon>Gunneridae</taxon>
        <taxon>Pentapetalae</taxon>
        <taxon>rosids</taxon>
        <taxon>fabids</taxon>
        <taxon>Fabales</taxon>
        <taxon>Fabaceae</taxon>
        <taxon>Papilionoideae</taxon>
        <taxon>50 kb inversion clade</taxon>
        <taxon>NPAAA clade</taxon>
        <taxon>Hologalegina</taxon>
        <taxon>IRL clade</taxon>
        <taxon>Trifolieae</taxon>
        <taxon>Trifolium</taxon>
    </lineage>
</organism>
<comment type="caution">
    <text evidence="1">The sequence shown here is derived from an EMBL/GenBank/DDBJ whole genome shotgun (WGS) entry which is preliminary data.</text>
</comment>
<feature type="non-terminal residue" evidence="1">
    <location>
        <position position="45"/>
    </location>
</feature>
<dbReference type="STRING" id="57577.A0A2K3KK36"/>
<dbReference type="AlphaFoldDB" id="A0A2K3KK36"/>
<sequence length="45" mass="5090">MAEESMCCSNSFELSPDEERIMIRDIAISSQANTKEGDTFFIITQ</sequence>
<evidence type="ECO:0000313" key="1">
    <source>
        <dbReference type="EMBL" id="PNX66637.1"/>
    </source>
</evidence>
<protein>
    <submittedName>
        <fullName evidence="1">Ubiquitin carboxyl-terminal hydrolase 5-like protein</fullName>
    </submittedName>
</protein>
<evidence type="ECO:0000313" key="2">
    <source>
        <dbReference type="Proteomes" id="UP000236291"/>
    </source>
</evidence>
<dbReference type="Proteomes" id="UP000236291">
    <property type="component" value="Unassembled WGS sequence"/>
</dbReference>
<dbReference type="GO" id="GO:0016787">
    <property type="term" value="F:hydrolase activity"/>
    <property type="evidence" value="ECO:0007669"/>
    <property type="project" value="UniProtKB-KW"/>
</dbReference>